<dbReference type="InterPro" id="IPR007315">
    <property type="entry name" value="PIG-V/Gpi18"/>
</dbReference>
<comment type="subcellular location">
    <subcellularLocation>
        <location evidence="1 12">Endoplasmic reticulum membrane</location>
        <topology evidence="1 12">Multi-pass membrane protein</topology>
    </subcellularLocation>
</comment>
<evidence type="ECO:0000256" key="2">
    <source>
        <dbReference type="ARBA" id="ARBA00004687"/>
    </source>
</evidence>
<comment type="function">
    <text evidence="12">Mannosyltransferase involved in glycosylphosphatidylinositol-anchor biosynthesis.</text>
</comment>
<dbReference type="AlphaFoldDB" id="A0A1F8AAN4"/>
<evidence type="ECO:0000313" key="14">
    <source>
        <dbReference type="Proteomes" id="UP000179179"/>
    </source>
</evidence>
<protein>
    <recommendedName>
        <fullName evidence="4 12">GPI mannosyltransferase 2</fullName>
        <ecNumber evidence="12">2.4.1.-</ecNumber>
    </recommendedName>
</protein>
<dbReference type="GO" id="GO:0031501">
    <property type="term" value="C:mannosyltransferase complex"/>
    <property type="evidence" value="ECO:0007669"/>
    <property type="project" value="TreeGrafter"/>
</dbReference>
<comment type="pathway">
    <text evidence="2 12">Glycolipid biosynthesis; glycosylphosphatidylinositol-anchor biosynthesis.</text>
</comment>
<evidence type="ECO:0000256" key="1">
    <source>
        <dbReference type="ARBA" id="ARBA00004477"/>
    </source>
</evidence>
<dbReference type="EMBL" id="LYCR01000014">
    <property type="protein sequence ID" value="OGM48711.1"/>
    <property type="molecule type" value="Genomic_DNA"/>
</dbReference>
<evidence type="ECO:0000256" key="3">
    <source>
        <dbReference type="ARBA" id="ARBA00008698"/>
    </source>
</evidence>
<dbReference type="STRING" id="109264.A0A1F8AAN4"/>
<dbReference type="GO" id="GO:0005789">
    <property type="term" value="C:endoplasmic reticulum membrane"/>
    <property type="evidence" value="ECO:0007669"/>
    <property type="project" value="UniProtKB-SubCell"/>
</dbReference>
<evidence type="ECO:0000256" key="4">
    <source>
        <dbReference type="ARBA" id="ARBA00013795"/>
    </source>
</evidence>
<evidence type="ECO:0000256" key="10">
    <source>
        <dbReference type="ARBA" id="ARBA00022989"/>
    </source>
</evidence>
<keyword evidence="8 12" id="KW-0812">Transmembrane</keyword>
<dbReference type="Proteomes" id="UP000179179">
    <property type="component" value="Unassembled WGS sequence"/>
</dbReference>
<dbReference type="Pfam" id="PF04188">
    <property type="entry name" value="Mannosyl_trans2"/>
    <property type="match status" value="1"/>
</dbReference>
<evidence type="ECO:0000256" key="7">
    <source>
        <dbReference type="ARBA" id="ARBA00022679"/>
    </source>
</evidence>
<dbReference type="UniPathway" id="UPA00196"/>
<name>A0A1F8AAN4_9EURO</name>
<organism evidence="13 14">
    <name type="scientific">Aspergillus bombycis</name>
    <dbReference type="NCBI Taxonomy" id="109264"/>
    <lineage>
        <taxon>Eukaryota</taxon>
        <taxon>Fungi</taxon>
        <taxon>Dikarya</taxon>
        <taxon>Ascomycota</taxon>
        <taxon>Pezizomycotina</taxon>
        <taxon>Eurotiomycetes</taxon>
        <taxon>Eurotiomycetidae</taxon>
        <taxon>Eurotiales</taxon>
        <taxon>Aspergillaceae</taxon>
        <taxon>Aspergillus</taxon>
    </lineage>
</organism>
<gene>
    <name evidence="13" type="ORF">ABOM_002053</name>
</gene>
<keyword evidence="5 12" id="KW-0337">GPI-anchor biosynthesis</keyword>
<dbReference type="GO" id="GO:0000009">
    <property type="term" value="F:alpha-1,6-mannosyltransferase activity"/>
    <property type="evidence" value="ECO:0007669"/>
    <property type="project" value="InterPro"/>
</dbReference>
<comment type="similarity">
    <text evidence="3 12">Belongs to the PIGV family.</text>
</comment>
<dbReference type="GO" id="GO:0006506">
    <property type="term" value="P:GPI anchor biosynthetic process"/>
    <property type="evidence" value="ECO:0007669"/>
    <property type="project" value="UniProtKB-UniPathway"/>
</dbReference>
<evidence type="ECO:0000313" key="13">
    <source>
        <dbReference type="EMBL" id="OGM48711.1"/>
    </source>
</evidence>
<accession>A0A1F8AAN4</accession>
<evidence type="ECO:0000256" key="8">
    <source>
        <dbReference type="ARBA" id="ARBA00022692"/>
    </source>
</evidence>
<feature type="transmembrane region" description="Helical" evidence="12">
    <location>
        <begin position="94"/>
        <end position="111"/>
    </location>
</feature>
<dbReference type="GO" id="GO:0004376">
    <property type="term" value="F:GPI mannosyltransferase activity"/>
    <property type="evidence" value="ECO:0007669"/>
    <property type="project" value="InterPro"/>
</dbReference>
<dbReference type="PANTHER" id="PTHR12468">
    <property type="entry name" value="GPI MANNOSYLTRANSFERASE 2"/>
    <property type="match status" value="1"/>
</dbReference>
<keyword evidence="11 12" id="KW-0472">Membrane</keyword>
<dbReference type="RefSeq" id="XP_022392428.1">
    <property type="nucleotide sequence ID" value="XM_022529183.1"/>
</dbReference>
<evidence type="ECO:0000256" key="9">
    <source>
        <dbReference type="ARBA" id="ARBA00022824"/>
    </source>
</evidence>
<evidence type="ECO:0000256" key="5">
    <source>
        <dbReference type="ARBA" id="ARBA00022502"/>
    </source>
</evidence>
<dbReference type="OrthoDB" id="10252502at2759"/>
<keyword evidence="14" id="KW-1185">Reference proteome</keyword>
<feature type="transmembrane region" description="Helical" evidence="12">
    <location>
        <begin position="54"/>
        <end position="74"/>
    </location>
</feature>
<feature type="transmembrane region" description="Helical" evidence="12">
    <location>
        <begin position="149"/>
        <end position="168"/>
    </location>
</feature>
<dbReference type="PANTHER" id="PTHR12468:SF2">
    <property type="entry name" value="GPI MANNOSYLTRANSFERASE 2"/>
    <property type="match status" value="1"/>
</dbReference>
<dbReference type="GeneID" id="34445443"/>
<keyword evidence="6 12" id="KW-0328">Glycosyltransferase</keyword>
<comment type="caution">
    <text evidence="12">Lacks conserved residue(s) required for the propagation of feature annotation.</text>
</comment>
<reference evidence="13 14" key="1">
    <citation type="journal article" date="2016" name="Genome Biol. Evol.">
        <title>Draft genome sequence of an aflatoxigenic Aspergillus species, A. bombycis.</title>
        <authorList>
            <person name="Moore G.G."/>
            <person name="Mack B.M."/>
            <person name="Beltz S.B."/>
            <person name="Gilbert M.K."/>
        </authorList>
    </citation>
    <scope>NUCLEOTIDE SEQUENCE [LARGE SCALE GENOMIC DNA]</scope>
    <source>
        <strain evidence="14">NRRL 26010</strain>
    </source>
</reference>
<proteinExistence type="inferred from homology"/>
<sequence>MIFSQALAYADFCLDVQTSRPWCRHLIPSIYAWVQRQYWDVGFLRYWTIRNLPLFLLAIPMLLTLCRSSIWAMSLSKAEGPLFSTMSASLLTRLALPQGLLAVLGFTNYHVQIINRICSGYPLWYWYIACQIVGDCCEPRSKKTPGWGFVVQGMVMYAIVQAALYGSFLPPP</sequence>
<comment type="caution">
    <text evidence="13">The sequence shown here is derived from an EMBL/GenBank/DDBJ whole genome shotgun (WGS) entry which is preliminary data.</text>
</comment>
<keyword evidence="10 12" id="KW-1133">Transmembrane helix</keyword>
<evidence type="ECO:0000256" key="12">
    <source>
        <dbReference type="RuleBase" id="RU363112"/>
    </source>
</evidence>
<evidence type="ECO:0000256" key="6">
    <source>
        <dbReference type="ARBA" id="ARBA00022676"/>
    </source>
</evidence>
<keyword evidence="7 12" id="KW-0808">Transferase</keyword>
<evidence type="ECO:0000256" key="11">
    <source>
        <dbReference type="ARBA" id="ARBA00023136"/>
    </source>
</evidence>
<dbReference type="EC" id="2.4.1.-" evidence="12"/>
<keyword evidence="9 12" id="KW-0256">Endoplasmic reticulum</keyword>